<proteinExistence type="predicted"/>
<dbReference type="InterPro" id="IPR039513">
    <property type="entry name" value="PL-6"/>
</dbReference>
<organism evidence="3 4">
    <name type="scientific">Planctomicrobium piriforme</name>
    <dbReference type="NCBI Taxonomy" id="1576369"/>
    <lineage>
        <taxon>Bacteria</taxon>
        <taxon>Pseudomonadati</taxon>
        <taxon>Planctomycetota</taxon>
        <taxon>Planctomycetia</taxon>
        <taxon>Planctomycetales</taxon>
        <taxon>Planctomycetaceae</taxon>
        <taxon>Planctomicrobium</taxon>
    </lineage>
</organism>
<evidence type="ECO:0000313" key="3">
    <source>
        <dbReference type="EMBL" id="SFJ24851.1"/>
    </source>
</evidence>
<feature type="region of interest" description="Disordered" evidence="1">
    <location>
        <begin position="193"/>
        <end position="217"/>
    </location>
</feature>
<dbReference type="EMBL" id="FOQD01000017">
    <property type="protein sequence ID" value="SFJ24851.1"/>
    <property type="molecule type" value="Genomic_DNA"/>
</dbReference>
<dbReference type="STRING" id="1576369.SAMN05421753_11735"/>
<keyword evidence="4" id="KW-1185">Reference proteome</keyword>
<gene>
    <name evidence="3" type="ORF">SAMN05421753_11735</name>
</gene>
<dbReference type="InterPro" id="IPR012334">
    <property type="entry name" value="Pectin_lyas_fold"/>
</dbReference>
<accession>A0A1I3PUF0</accession>
<dbReference type="Proteomes" id="UP000199518">
    <property type="component" value="Unassembled WGS sequence"/>
</dbReference>
<sequence>MPRLHLAHVFCMLTLLQAIPVSAAEVAVANPVELAAALAQAKPGDAVVMQDGPWQDADILFAARGTAPLPITLKAQTPGGVILSGHTRLRFSGEYLVVSGLLFENAWSNEPLVQFRKDREDHATRSCQITNCSFLNCNRPGAGHPIAWVALYGQDHRIDHSRFKGKSTPGPILQVVVGADPNNHVIERNEFSHRPQVSQDEGSTIQIGDENSSHASSHTTLQSNLFDDCNGDGTIIANWSSDNVYRENTFRRCGGSIVLRRGNGCLLSGNFFLGEKARNTGGICVSGSDHQIVNNYFGDLTGSGANSALAILNGSAHVTPLSVPPVSNVLIAFNSFVHCHIPLNVGMAGRPNAGNKVPPQNCTVANNVFLGDGDMLDLNLLQGMQANQFTWIGNMVSRSANVPPLDGFKAVDLRMQSTENGLWRPRSNSPVVDAAVGNSGDVSIDFDGQTRTHHKDVGCDERVDEKITIAPLLSRDVGTDWTAAPRTVAKPQPKPQPDFGILIMPE</sequence>
<feature type="chain" id="PRO_5011716263" evidence="2">
    <location>
        <begin position="24"/>
        <end position="506"/>
    </location>
</feature>
<dbReference type="Pfam" id="PF14592">
    <property type="entry name" value="Chondroitinas_B"/>
    <property type="match status" value="1"/>
</dbReference>
<evidence type="ECO:0000313" key="4">
    <source>
        <dbReference type="Proteomes" id="UP000199518"/>
    </source>
</evidence>
<reference evidence="4" key="1">
    <citation type="submission" date="2016-10" db="EMBL/GenBank/DDBJ databases">
        <authorList>
            <person name="Varghese N."/>
            <person name="Submissions S."/>
        </authorList>
    </citation>
    <scope>NUCLEOTIDE SEQUENCE [LARGE SCALE GENOMIC DNA]</scope>
    <source>
        <strain evidence="4">DSM 26348</strain>
    </source>
</reference>
<dbReference type="SUPFAM" id="SSF51126">
    <property type="entry name" value="Pectin lyase-like"/>
    <property type="match status" value="1"/>
</dbReference>
<dbReference type="RefSeq" id="WP_092054338.1">
    <property type="nucleotide sequence ID" value="NZ_FOQD01000017.1"/>
</dbReference>
<evidence type="ECO:0000256" key="2">
    <source>
        <dbReference type="SAM" id="SignalP"/>
    </source>
</evidence>
<keyword evidence="2" id="KW-0732">Signal</keyword>
<dbReference type="AlphaFoldDB" id="A0A1I3PUF0"/>
<dbReference type="InterPro" id="IPR011050">
    <property type="entry name" value="Pectin_lyase_fold/virulence"/>
</dbReference>
<feature type="compositionally biased region" description="Polar residues" evidence="1">
    <location>
        <begin position="195"/>
        <end position="217"/>
    </location>
</feature>
<name>A0A1I3PUF0_9PLAN</name>
<dbReference type="Gene3D" id="2.160.20.10">
    <property type="entry name" value="Single-stranded right-handed beta-helix, Pectin lyase-like"/>
    <property type="match status" value="1"/>
</dbReference>
<protein>
    <submittedName>
        <fullName evidence="3">Poly(Beta-D-mannuronate) lyase</fullName>
    </submittedName>
</protein>
<evidence type="ECO:0000256" key="1">
    <source>
        <dbReference type="SAM" id="MobiDB-lite"/>
    </source>
</evidence>
<feature type="region of interest" description="Disordered" evidence="1">
    <location>
        <begin position="487"/>
        <end position="506"/>
    </location>
</feature>
<dbReference type="OrthoDB" id="6475864at2"/>
<feature type="signal peptide" evidence="2">
    <location>
        <begin position="1"/>
        <end position="23"/>
    </location>
</feature>
<keyword evidence="3" id="KW-0456">Lyase</keyword>
<dbReference type="GO" id="GO:0016829">
    <property type="term" value="F:lyase activity"/>
    <property type="evidence" value="ECO:0007669"/>
    <property type="project" value="UniProtKB-KW"/>
</dbReference>
<dbReference type="CDD" id="cd14251">
    <property type="entry name" value="PL-6"/>
    <property type="match status" value="1"/>
</dbReference>